<proteinExistence type="predicted"/>
<feature type="compositionally biased region" description="Polar residues" evidence="1">
    <location>
        <begin position="178"/>
        <end position="196"/>
    </location>
</feature>
<feature type="compositionally biased region" description="Low complexity" evidence="1">
    <location>
        <begin position="114"/>
        <end position="135"/>
    </location>
</feature>
<dbReference type="AlphaFoldDB" id="A0A2J7YNX8"/>
<comment type="caution">
    <text evidence="2">The sequence shown here is derived from an EMBL/GenBank/DDBJ whole genome shotgun (WGS) entry which is preliminary data.</text>
</comment>
<organism evidence="2 3">
    <name type="scientific">Streptomyces malaysiensis</name>
    <dbReference type="NCBI Taxonomy" id="92644"/>
    <lineage>
        <taxon>Bacteria</taxon>
        <taxon>Bacillati</taxon>
        <taxon>Actinomycetota</taxon>
        <taxon>Actinomycetes</taxon>
        <taxon>Kitasatosporales</taxon>
        <taxon>Streptomycetaceae</taxon>
        <taxon>Streptomyces</taxon>
        <taxon>Streptomyces violaceusniger group</taxon>
    </lineage>
</organism>
<feature type="region of interest" description="Disordered" evidence="1">
    <location>
        <begin position="112"/>
        <end position="196"/>
    </location>
</feature>
<keyword evidence="3" id="KW-1185">Reference proteome</keyword>
<evidence type="ECO:0000313" key="3">
    <source>
        <dbReference type="Proteomes" id="UP000236520"/>
    </source>
</evidence>
<protein>
    <submittedName>
        <fullName evidence="2">Uncharacterized protein</fullName>
    </submittedName>
</protein>
<evidence type="ECO:0000256" key="1">
    <source>
        <dbReference type="SAM" id="MobiDB-lite"/>
    </source>
</evidence>
<dbReference type="EMBL" id="LJIW01000002">
    <property type="protein sequence ID" value="PNG89733.1"/>
    <property type="molecule type" value="Genomic_DNA"/>
</dbReference>
<sequence length="196" mass="20415">MRAAVADFVYLTGWMAMFENQQGLGQKYYQRALELAGAAEDHVTYCRTLRGMSLQASHLGHGPKALELADAAAEAAPAAGPRLVAFLRGQQAAAASMTGADRRTALTRLRETETTTGGMLSAATTRPPTSSTKPTCAGTWATKPDRSRPCVVRTRHETHGSGKGAFTASASSPSASSGCGTSRQLARPGQASSTSV</sequence>
<feature type="compositionally biased region" description="Low complexity" evidence="1">
    <location>
        <begin position="168"/>
        <end position="177"/>
    </location>
</feature>
<feature type="compositionally biased region" description="Basic and acidic residues" evidence="1">
    <location>
        <begin position="143"/>
        <end position="160"/>
    </location>
</feature>
<evidence type="ECO:0000313" key="2">
    <source>
        <dbReference type="EMBL" id="PNG89733.1"/>
    </source>
</evidence>
<gene>
    <name evidence="2" type="ORF">SMF913_25198</name>
</gene>
<accession>A0A2J7YNX8</accession>
<reference evidence="2 3" key="1">
    <citation type="submission" date="2015-09" db="EMBL/GenBank/DDBJ databases">
        <title>Genome sequence, genome mining and natural product profiling of a biocontrol bacterium Streptomyces malaysiensis F913.</title>
        <authorList>
            <person name="Xu Y."/>
            <person name="Wei J."/>
            <person name="Xie J."/>
            <person name="Li T."/>
            <person name="Zhou Z."/>
        </authorList>
    </citation>
    <scope>NUCLEOTIDE SEQUENCE [LARGE SCALE GENOMIC DNA]</scope>
    <source>
        <strain evidence="2 3">F913</strain>
    </source>
</reference>
<dbReference type="Proteomes" id="UP000236520">
    <property type="component" value="Unassembled WGS sequence"/>
</dbReference>
<name>A0A2J7YNX8_STRMQ</name>